<evidence type="ECO:0000313" key="3">
    <source>
        <dbReference type="EMBL" id="KOO84524.1"/>
    </source>
</evidence>
<reference evidence="2 17" key="6">
    <citation type="submission" date="2017-12" db="EMBL/GenBank/DDBJ databases">
        <title>Complete Genome Sequence of Stenotrophomonas maltophilia CSM2.</title>
        <authorList>
            <person name="Castro-Jaimes S."/>
            <person name="Lopez-Leal G."/>
            <person name="Barberena Jonas C."/>
            <person name="Bustos P."/>
            <person name="Perez-Oseguera A."/>
            <person name="Cevallos M.A."/>
        </authorList>
    </citation>
    <scope>NUCLEOTIDE SEQUENCE [LARGE SCALE GENOMIC DNA]</scope>
    <source>
        <strain evidence="2 17">CSM2</strain>
    </source>
</reference>
<evidence type="ECO:0000313" key="10">
    <source>
        <dbReference type="EMBL" id="QNG78296.1"/>
    </source>
</evidence>
<protein>
    <submittedName>
        <fullName evidence="6">Uncharacterized protein</fullName>
    </submittedName>
</protein>
<organism evidence="6 13">
    <name type="scientific">Stenotrophomonas maltophilia</name>
    <name type="common">Pseudomonas maltophilia</name>
    <name type="synonym">Xanthomonas maltophilia</name>
    <dbReference type="NCBI Taxonomy" id="40324"/>
    <lineage>
        <taxon>Bacteria</taxon>
        <taxon>Pseudomonadati</taxon>
        <taxon>Pseudomonadota</taxon>
        <taxon>Gammaproteobacteria</taxon>
        <taxon>Lysobacterales</taxon>
        <taxon>Lysobacteraceae</taxon>
        <taxon>Stenotrophomonas</taxon>
        <taxon>Stenotrophomonas maltophilia group</taxon>
    </lineage>
</organism>
<dbReference type="GeneID" id="97260414"/>
<dbReference type="EMBL" id="CP025298">
    <property type="protein sequence ID" value="AUI06852.1"/>
    <property type="molecule type" value="Genomic_DNA"/>
</dbReference>
<evidence type="ECO:0000313" key="9">
    <source>
        <dbReference type="EMBL" id="PJL33737.1"/>
    </source>
</evidence>
<dbReference type="EMBL" id="JZIW01000001">
    <property type="protein sequence ID" value="KOO84524.1"/>
    <property type="molecule type" value="Genomic_DNA"/>
</dbReference>
<dbReference type="EMBL" id="JADUNO010000001">
    <property type="protein sequence ID" value="MBH1637837.1"/>
    <property type="molecule type" value="Genomic_DNA"/>
</dbReference>
<sequence>MAMLRLRITGTEDDARAISDLLLGLDGIEHVEETDDLMPHMDDDDSSSAGLSDDIGPGIHELEVEVGNESTAQKVRDAVQELALELDVFVEYETDEG</sequence>
<dbReference type="EMBL" id="JADUNP010000008">
    <property type="protein sequence ID" value="MBH1651766.1"/>
    <property type="molecule type" value="Genomic_DNA"/>
</dbReference>
<reference evidence="7 14" key="5">
    <citation type="submission" date="2017-06" db="EMBL/GenBank/DDBJ databases">
        <authorList>
            <person name="Kim H.J."/>
            <person name="Triplett B.A."/>
        </authorList>
    </citation>
    <scope>NUCLEOTIDE SEQUENCE [LARGE SCALE GENOMIC DNA]</scope>
    <source>
        <strain evidence="7 14">594</strain>
    </source>
</reference>
<evidence type="ECO:0000313" key="19">
    <source>
        <dbReference type="Proteomes" id="UP000596095"/>
    </source>
</evidence>
<dbReference type="Proteomes" id="UP000230167">
    <property type="component" value="Unassembled WGS sequence"/>
</dbReference>
<dbReference type="Proteomes" id="UP000092256">
    <property type="component" value="Unassembled WGS sequence"/>
</dbReference>
<evidence type="ECO:0000313" key="18">
    <source>
        <dbReference type="Proteomes" id="UP000515598"/>
    </source>
</evidence>
<dbReference type="Proteomes" id="UP000234414">
    <property type="component" value="Chromosome"/>
</dbReference>
<evidence type="ECO:0000313" key="13">
    <source>
        <dbReference type="Proteomes" id="UP000092256"/>
    </source>
</evidence>
<dbReference type="Proteomes" id="UP000197090">
    <property type="component" value="Unassembled WGS sequence"/>
</dbReference>
<dbReference type="RefSeq" id="WP_005415831.1">
    <property type="nucleotide sequence ID" value="NZ_CABMJM010000012.1"/>
</dbReference>
<dbReference type="PATRIC" id="fig|40324.127.peg.1314"/>
<reference evidence="4" key="8">
    <citation type="submission" date="2020-11" db="EMBL/GenBank/DDBJ databases">
        <title>Enhanced detection system for hospital associated transmission using whole genome sequencing surveillance.</title>
        <authorList>
            <person name="Harrison L.H."/>
            <person name="Van Tyne D."/>
            <person name="Marsh J.W."/>
            <person name="Griffith M.P."/>
            <person name="Snyder D.J."/>
            <person name="Cooper V.S."/>
            <person name="Mustapha M."/>
        </authorList>
    </citation>
    <scope>NUCLEOTIDE SEQUENCE</scope>
    <source>
        <strain evidence="5">STEN00091</strain>
        <strain evidence="4">STEN00092</strain>
    </source>
</reference>
<reference evidence="10 18" key="7">
    <citation type="submission" date="2020-08" db="EMBL/GenBank/DDBJ databases">
        <title>Phenotypic and transcriptomic analysis of seven clinical Stenotrophomonas maltophilia isolates identify a small set of shared and commonly regulated genes involved in biofilm lifestyle.</title>
        <authorList>
            <person name="Alio I."/>
            <person name="Gudzuhn M."/>
            <person name="Streit W."/>
        </authorList>
    </citation>
    <scope>NUCLEOTIDE SEQUENCE [LARGE SCALE GENOMIC DNA]</scope>
    <source>
        <strain evidence="10 18">UHH_SKK55</strain>
    </source>
</reference>
<dbReference type="Proteomes" id="UP000616785">
    <property type="component" value="Unassembled WGS sequence"/>
</dbReference>
<dbReference type="EMBL" id="CP060025">
    <property type="protein sequence ID" value="QNG78296.1"/>
    <property type="molecule type" value="Genomic_DNA"/>
</dbReference>
<dbReference type="EMBL" id="NEQV01000001">
    <property type="protein sequence ID" value="PJL33737.1"/>
    <property type="molecule type" value="Genomic_DNA"/>
</dbReference>
<dbReference type="EMBL" id="LYVJ01000002">
    <property type="protein sequence ID" value="OBU69636.1"/>
    <property type="molecule type" value="Genomic_DNA"/>
</dbReference>
<reference evidence="6 13" key="2">
    <citation type="submission" date="2016-05" db="EMBL/GenBank/DDBJ databases">
        <title>Draft Genome Sequences of Stenotrophomonas maltophilia Strains Sm32COP, Sm41DVV, Sm46PAILV, SmF3, SmF22, SmSOFb1 and SmCVFa1, Isolated from Different Manures, in France.</title>
        <authorList>
            <person name="Nazaret S."/>
            <person name="Bodilis J."/>
        </authorList>
    </citation>
    <scope>NUCLEOTIDE SEQUENCE [LARGE SCALE GENOMIC DNA]</scope>
    <source>
        <strain evidence="6 13">Sm46PAILV</strain>
    </source>
</reference>
<evidence type="ECO:0000313" key="8">
    <source>
        <dbReference type="EMBL" id="PAM68102.1"/>
    </source>
</evidence>
<evidence type="ECO:0000313" key="4">
    <source>
        <dbReference type="EMBL" id="MBH1637837.1"/>
    </source>
</evidence>
<dbReference type="EMBL" id="NIVX01000068">
    <property type="protein sequence ID" value="OWQ74692.1"/>
    <property type="molecule type" value="Genomic_DNA"/>
</dbReference>
<dbReference type="EMBL" id="NJGC01000029">
    <property type="protein sequence ID" value="PAM68102.1"/>
    <property type="molecule type" value="Genomic_DNA"/>
</dbReference>
<dbReference type="AlphaFoldDB" id="A0A0J8PQM4"/>
<evidence type="ECO:0000313" key="16">
    <source>
        <dbReference type="Proteomes" id="UP000230167"/>
    </source>
</evidence>
<dbReference type="Proteomes" id="UP000596095">
    <property type="component" value="Chromosome"/>
</dbReference>
<evidence type="ECO:0000313" key="7">
    <source>
        <dbReference type="EMBL" id="OWQ74692.1"/>
    </source>
</evidence>
<accession>A0A0J8PQM4</accession>
<evidence type="ECO:0000313" key="12">
    <source>
        <dbReference type="Proteomes" id="UP000037632"/>
    </source>
</evidence>
<reference evidence="8 15" key="4">
    <citation type="submission" date="2017-06" db="EMBL/GenBank/DDBJ databases">
        <title>Genome sequencing and assembly of Stenotrophomonas maltophilia DF07.</title>
        <authorList>
            <person name="Iyer R."/>
        </authorList>
    </citation>
    <scope>NUCLEOTIDE SEQUENCE [LARGE SCALE GENOMIC DNA]</scope>
    <source>
        <strain evidence="8 15">DF07</strain>
    </source>
</reference>
<dbReference type="Proteomes" id="UP000515598">
    <property type="component" value="Chromosome"/>
</dbReference>
<evidence type="ECO:0000313" key="15">
    <source>
        <dbReference type="Proteomes" id="UP000216433"/>
    </source>
</evidence>
<proteinExistence type="predicted"/>
<dbReference type="Proteomes" id="UP000216433">
    <property type="component" value="Unassembled WGS sequence"/>
</dbReference>
<reference evidence="11 19" key="9">
    <citation type="submission" date="2021-01" db="EMBL/GenBank/DDBJ databases">
        <title>Genome Characterization of a novel Stenotrophomonas isolate with high keratinase activity.</title>
        <authorList>
            <person name="Cao Z.-J."/>
        </authorList>
    </citation>
    <scope>NUCLEOTIDE SEQUENCE [LARGE SCALE GENOMIC DNA]</scope>
    <source>
        <strain evidence="11 19">DHHJ</strain>
    </source>
</reference>
<name>A0A0J8PQM4_STEMA</name>
<evidence type="ECO:0000313" key="5">
    <source>
        <dbReference type="EMBL" id="MBH1651766.1"/>
    </source>
</evidence>
<feature type="region of interest" description="Disordered" evidence="1">
    <location>
        <begin position="36"/>
        <end position="57"/>
    </location>
</feature>
<dbReference type="EMBL" id="CP067993">
    <property type="protein sequence ID" value="QQQ43621.1"/>
    <property type="molecule type" value="Genomic_DNA"/>
</dbReference>
<dbReference type="Proteomes" id="UP000037632">
    <property type="component" value="Unassembled WGS sequence"/>
</dbReference>
<evidence type="ECO:0000313" key="6">
    <source>
        <dbReference type="EMBL" id="OBU69636.1"/>
    </source>
</evidence>
<reference evidence="9 16" key="3">
    <citation type="journal article" date="2017" name="Front. Microbiol.">
        <title>Double-Face Meets the Bacterial World: The Opportunistic Pathogen Stenotrophomonas maltophilia.</title>
        <authorList>
            <person name="Lira F."/>
            <person name="Berg G."/>
            <person name="Martinez J.L."/>
        </authorList>
    </citation>
    <scope>NUCLEOTIDE SEQUENCE [LARGE SCALE GENOMIC DNA]</scope>
    <source>
        <strain evidence="9 16">EA1</strain>
    </source>
</reference>
<gene>
    <name evidence="6" type="ORF">A9K58_02885</name>
    <name evidence="9" type="ORF">B9Y64_01200</name>
    <name evidence="7" type="ORF">CEE63_09830</name>
    <name evidence="8" type="ORF">CEK00_18705</name>
    <name evidence="10" type="ORF">GPNADHDJ_02511</name>
    <name evidence="4" type="ORF">I5U57_00065</name>
    <name evidence="5" type="ORF">I5U67_06245</name>
    <name evidence="11" type="ORF">JJL50_06175</name>
    <name evidence="2" type="ORF">SmaCSM2_06520</name>
    <name evidence="3" type="ORF">VL23_15740</name>
</gene>
<dbReference type="OrthoDB" id="6044454at2"/>
<evidence type="ECO:0000256" key="1">
    <source>
        <dbReference type="SAM" id="MobiDB-lite"/>
    </source>
</evidence>
<dbReference type="Proteomes" id="UP000625930">
    <property type="component" value="Unassembled WGS sequence"/>
</dbReference>
<evidence type="ECO:0000313" key="17">
    <source>
        <dbReference type="Proteomes" id="UP000234414"/>
    </source>
</evidence>
<evidence type="ECO:0000313" key="11">
    <source>
        <dbReference type="EMBL" id="QQQ43621.1"/>
    </source>
</evidence>
<reference evidence="3 12" key="1">
    <citation type="journal article" date="2015" name="Antimicrob. Agents Chemother.">
        <title>Whole-Genome Sequencing Identifies Emergence of a Quinolone Resistance Mutation in a Case of Stenotrophomonas maltophilia Bacteremia.</title>
        <authorList>
            <person name="Pak T.R."/>
            <person name="Altman D.R."/>
            <person name="Attie O."/>
            <person name="Sebra R."/>
            <person name="Hamula C.L."/>
            <person name="Lewis M."/>
            <person name="Deikus G."/>
            <person name="Newman L.C."/>
            <person name="Fang G."/>
            <person name="Hand J."/>
            <person name="Papel G."/>
            <person name="Wallach F."/>
            <person name="Schadt E.E."/>
            <person name="Huprikar S."/>
            <person name="van Bakel H."/>
            <person name="Kasarskis A."/>
            <person name="Bashir A."/>
        </authorList>
    </citation>
    <scope>NUCLEOTIDE SEQUENCE [LARGE SCALE GENOMIC DNA]</scope>
    <source>
        <strain evidence="3 12">ISMMS6</strain>
    </source>
</reference>
<evidence type="ECO:0000313" key="2">
    <source>
        <dbReference type="EMBL" id="AUI06852.1"/>
    </source>
</evidence>
<evidence type="ECO:0000313" key="14">
    <source>
        <dbReference type="Proteomes" id="UP000197090"/>
    </source>
</evidence>